<dbReference type="CDD" id="cd11386">
    <property type="entry name" value="MCP_signal"/>
    <property type="match status" value="1"/>
</dbReference>
<dbReference type="STRING" id="525903.Taci_0556"/>
<dbReference type="eggNOG" id="COG0840">
    <property type="taxonomic scope" value="Bacteria"/>
</dbReference>
<evidence type="ECO:0000256" key="9">
    <source>
        <dbReference type="PROSITE-ProRule" id="PRU00284"/>
    </source>
</evidence>
<proteinExistence type="inferred from homology"/>
<evidence type="ECO:0000256" key="2">
    <source>
        <dbReference type="ARBA" id="ARBA00022475"/>
    </source>
</evidence>
<evidence type="ECO:0000256" key="1">
    <source>
        <dbReference type="ARBA" id="ARBA00004651"/>
    </source>
</evidence>
<dbReference type="Proteomes" id="UP000002030">
    <property type="component" value="Chromosome"/>
</dbReference>
<accession>D1B939</accession>
<name>D1B939_THEAS</name>
<dbReference type="CDD" id="cd12913">
    <property type="entry name" value="PDC1_MCP_like"/>
    <property type="match status" value="1"/>
</dbReference>
<dbReference type="AlphaFoldDB" id="D1B939"/>
<dbReference type="PRINTS" id="PR00260">
    <property type="entry name" value="CHEMTRNSDUCR"/>
</dbReference>
<evidence type="ECO:0000313" key="14">
    <source>
        <dbReference type="Proteomes" id="UP000002030"/>
    </source>
</evidence>
<keyword evidence="7 9" id="KW-0807">Transducer</keyword>
<dbReference type="Pfam" id="PF00015">
    <property type="entry name" value="MCPsignal"/>
    <property type="match status" value="1"/>
</dbReference>
<dbReference type="SMART" id="SM00283">
    <property type="entry name" value="MA"/>
    <property type="match status" value="1"/>
</dbReference>
<evidence type="ECO:0000256" key="6">
    <source>
        <dbReference type="ARBA" id="ARBA00023136"/>
    </source>
</evidence>
<dbReference type="InterPro" id="IPR033479">
    <property type="entry name" value="dCache_1"/>
</dbReference>
<feature type="domain" description="Methyl-accepting transducer" evidence="12">
    <location>
        <begin position="393"/>
        <end position="629"/>
    </location>
</feature>
<keyword evidence="4 11" id="KW-0812">Transmembrane</keyword>
<dbReference type="RefSeq" id="WP_012869308.1">
    <property type="nucleotide sequence ID" value="NC_013522.1"/>
</dbReference>
<dbReference type="OrthoDB" id="1605at2"/>
<feature type="transmembrane region" description="Helical" evidence="11">
    <location>
        <begin position="12"/>
        <end position="30"/>
    </location>
</feature>
<keyword evidence="5 11" id="KW-1133">Transmembrane helix</keyword>
<protein>
    <submittedName>
        <fullName evidence="13">Methyl-accepting chemotaxis sensory transducer with Cache sensor</fullName>
    </submittedName>
</protein>
<dbReference type="HOGENOM" id="CLU_000445_107_19_0"/>
<dbReference type="InterPro" id="IPR029151">
    <property type="entry name" value="Sensor-like_sf"/>
</dbReference>
<dbReference type="PROSITE" id="PS50111">
    <property type="entry name" value="CHEMOTAXIS_TRANSDUC_2"/>
    <property type="match status" value="1"/>
</dbReference>
<dbReference type="PANTHER" id="PTHR32089">
    <property type="entry name" value="METHYL-ACCEPTING CHEMOTAXIS PROTEIN MCPB"/>
    <property type="match status" value="1"/>
</dbReference>
<comment type="similarity">
    <text evidence="8">Belongs to the methyl-accepting chemotaxis (MCP) protein family.</text>
</comment>
<sequence>MRDLSIAKKLTLLGIGVTVLLGLMVAMVALQSHSILNDQVNTLGMEMIANNANQVDQYFSQLKTLTLGIASGTAELLETGQAVTDDDLESVMARYFKASAKELNVLEMYVGLESTGKVGTGGDWVEKPDYDARKRPWYIQAVQEDKVILTAPYVDANTGGLVITVATPVKSTSGKLLGVAGIDVDLKTLSDMITSYKVFGKGYGFLLDREGNMICHPKSEMIMKENITKPSGLITPELAEAGRKMISGSPGFVDYSFQGELRRTFFSPTRSGFVLGVVFPASDLNAMVRSLAIRQLLLGLVTLILVGAMLYGLSRSVVAPVKRITDSLKKLGQLDLTQDQNDQWLREVGHHRTEIGLMAQSALVLKETLRQAISDIASQSDRTAAAAENLAALSEESVASVEEIKASVDQVASLMESNSASLQETNAGIEEVSSGAQQAANSATDGAEAASKMSHLSEQTVRQVEEVVKAITHVGDESKRTFERIQKVADSVASISGFVATIRSIADQTNLLALNAAIEAARAGEAGRGFAVVAEEVRKLAEESAQAAKEVEDLIAPLQANTEESLRATEQSQRSMDDTVRRAHEAQGKLAEVLGQIRVINDAMQNIAATSEEQAAAAQEIAQGIDNATQGTINVVNSVEMIRHSSEETAKASEAVAQEAQALSHTAEQLKALIAKFRYQSSQLHLKDGR</sequence>
<dbReference type="InterPro" id="IPR004090">
    <property type="entry name" value="Chemotax_Me-accpt_rcpt"/>
</dbReference>
<dbReference type="EMBL" id="CP001818">
    <property type="protein sequence ID" value="ACZ18792.1"/>
    <property type="molecule type" value="Genomic_DNA"/>
</dbReference>
<dbReference type="Pfam" id="PF02743">
    <property type="entry name" value="dCache_1"/>
    <property type="match status" value="1"/>
</dbReference>
<dbReference type="SUPFAM" id="SSF103190">
    <property type="entry name" value="Sensory domain-like"/>
    <property type="match status" value="1"/>
</dbReference>
<keyword evidence="14" id="KW-1185">Reference proteome</keyword>
<evidence type="ECO:0000256" key="10">
    <source>
        <dbReference type="SAM" id="MobiDB-lite"/>
    </source>
</evidence>
<evidence type="ECO:0000256" key="3">
    <source>
        <dbReference type="ARBA" id="ARBA00022500"/>
    </source>
</evidence>
<dbReference type="GO" id="GO:0007165">
    <property type="term" value="P:signal transduction"/>
    <property type="evidence" value="ECO:0007669"/>
    <property type="project" value="UniProtKB-KW"/>
</dbReference>
<dbReference type="EnsemblBacteria" id="ACZ18792">
    <property type="protein sequence ID" value="ACZ18792"/>
    <property type="gene ID" value="Taci_0556"/>
</dbReference>
<evidence type="ECO:0000259" key="12">
    <source>
        <dbReference type="PROSITE" id="PS50111"/>
    </source>
</evidence>
<dbReference type="GO" id="GO:0004888">
    <property type="term" value="F:transmembrane signaling receptor activity"/>
    <property type="evidence" value="ECO:0007669"/>
    <property type="project" value="InterPro"/>
</dbReference>
<gene>
    <name evidence="13" type="ordered locus">Taci_0556</name>
</gene>
<organism evidence="13 14">
    <name type="scientific">Thermanaerovibrio acidaminovorans (strain ATCC 49978 / DSM 6589 / Su883)</name>
    <name type="common">Selenomonas acidaminovorans</name>
    <dbReference type="NCBI Taxonomy" id="525903"/>
    <lineage>
        <taxon>Bacteria</taxon>
        <taxon>Thermotogati</taxon>
        <taxon>Synergistota</taxon>
        <taxon>Synergistia</taxon>
        <taxon>Synergistales</taxon>
        <taxon>Synergistaceae</taxon>
        <taxon>Thermanaerovibrio</taxon>
    </lineage>
</organism>
<keyword evidence="2" id="KW-1003">Cell membrane</keyword>
<dbReference type="Gene3D" id="3.30.450.20">
    <property type="entry name" value="PAS domain"/>
    <property type="match status" value="1"/>
</dbReference>
<dbReference type="SUPFAM" id="SSF58104">
    <property type="entry name" value="Methyl-accepting chemotaxis protein (MCP) signaling domain"/>
    <property type="match status" value="1"/>
</dbReference>
<evidence type="ECO:0000256" key="7">
    <source>
        <dbReference type="ARBA" id="ARBA00023224"/>
    </source>
</evidence>
<dbReference type="GO" id="GO:0005886">
    <property type="term" value="C:plasma membrane"/>
    <property type="evidence" value="ECO:0007669"/>
    <property type="project" value="UniProtKB-SubCell"/>
</dbReference>
<dbReference type="CDD" id="cd12912">
    <property type="entry name" value="PDC2_MCP_like"/>
    <property type="match status" value="1"/>
</dbReference>
<evidence type="ECO:0000256" key="8">
    <source>
        <dbReference type="ARBA" id="ARBA00029447"/>
    </source>
</evidence>
<evidence type="ECO:0000256" key="11">
    <source>
        <dbReference type="SAM" id="Phobius"/>
    </source>
</evidence>
<feature type="compositionally biased region" description="Polar residues" evidence="10">
    <location>
        <begin position="434"/>
        <end position="444"/>
    </location>
</feature>
<evidence type="ECO:0000256" key="4">
    <source>
        <dbReference type="ARBA" id="ARBA00022692"/>
    </source>
</evidence>
<evidence type="ECO:0000256" key="5">
    <source>
        <dbReference type="ARBA" id="ARBA00022989"/>
    </source>
</evidence>
<keyword evidence="6 11" id="KW-0472">Membrane</keyword>
<evidence type="ECO:0000313" key="13">
    <source>
        <dbReference type="EMBL" id="ACZ18792.1"/>
    </source>
</evidence>
<dbReference type="KEGG" id="tai:Taci_0556"/>
<reference evidence="13 14" key="1">
    <citation type="journal article" date="2009" name="Stand. Genomic Sci.">
        <title>Complete genome sequence of Thermanaerovibrio acidaminovorans type strain (Su883).</title>
        <authorList>
            <person name="Chovatia M."/>
            <person name="Sikorski J."/>
            <person name="Schroder M."/>
            <person name="Lapidus A."/>
            <person name="Nolan M."/>
            <person name="Tice H."/>
            <person name="Glavina Del Rio T."/>
            <person name="Copeland A."/>
            <person name="Cheng J.F."/>
            <person name="Lucas S."/>
            <person name="Chen F."/>
            <person name="Bruce D."/>
            <person name="Goodwin L."/>
            <person name="Pitluck S."/>
            <person name="Ivanova N."/>
            <person name="Mavromatis K."/>
            <person name="Ovchinnikova G."/>
            <person name="Pati A."/>
            <person name="Chen A."/>
            <person name="Palaniappan K."/>
            <person name="Land M."/>
            <person name="Hauser L."/>
            <person name="Chang Y.J."/>
            <person name="Jeffries C.D."/>
            <person name="Chain P."/>
            <person name="Saunders E."/>
            <person name="Detter J.C."/>
            <person name="Brettin T."/>
            <person name="Rohde M."/>
            <person name="Goker M."/>
            <person name="Spring S."/>
            <person name="Bristow J."/>
            <person name="Markowitz V."/>
            <person name="Hugenholtz P."/>
            <person name="Kyrpides N.C."/>
            <person name="Klenk H.P."/>
            <person name="Eisen J.A."/>
        </authorList>
    </citation>
    <scope>NUCLEOTIDE SEQUENCE [LARGE SCALE GENOMIC DNA]</scope>
    <source>
        <strain evidence="14">ATCC 49978 / DSM 6589 / Su883</strain>
    </source>
</reference>
<comment type="subcellular location">
    <subcellularLocation>
        <location evidence="1">Cell membrane</location>
        <topology evidence="1">Multi-pass membrane protein</topology>
    </subcellularLocation>
</comment>
<feature type="transmembrane region" description="Helical" evidence="11">
    <location>
        <begin position="292"/>
        <end position="313"/>
    </location>
</feature>
<dbReference type="GO" id="GO:0006935">
    <property type="term" value="P:chemotaxis"/>
    <property type="evidence" value="ECO:0007669"/>
    <property type="project" value="UniProtKB-KW"/>
</dbReference>
<feature type="region of interest" description="Disordered" evidence="10">
    <location>
        <begin position="431"/>
        <end position="458"/>
    </location>
</feature>
<keyword evidence="3" id="KW-0145">Chemotaxis</keyword>
<dbReference type="Gene3D" id="1.10.287.950">
    <property type="entry name" value="Methyl-accepting chemotaxis protein"/>
    <property type="match status" value="1"/>
</dbReference>
<dbReference type="PANTHER" id="PTHR32089:SF112">
    <property type="entry name" value="LYSOZYME-LIKE PROTEIN-RELATED"/>
    <property type="match status" value="1"/>
</dbReference>
<dbReference type="PATRIC" id="fig|525903.6.peg.562"/>
<dbReference type="InterPro" id="IPR004089">
    <property type="entry name" value="MCPsignal_dom"/>
</dbReference>